<comment type="caution">
    <text evidence="1">The sequence shown here is derived from an EMBL/GenBank/DDBJ whole genome shotgun (WGS) entry which is preliminary data.</text>
</comment>
<dbReference type="AlphaFoldDB" id="A0A7X3CTQ2"/>
<keyword evidence="2" id="KW-1185">Reference proteome</keyword>
<proteinExistence type="predicted"/>
<name>A0A7X3CTQ2_9BACL</name>
<dbReference type="EMBL" id="WNZX01000008">
    <property type="protein sequence ID" value="MUG71337.1"/>
    <property type="molecule type" value="Genomic_DNA"/>
</dbReference>
<evidence type="ECO:0000313" key="2">
    <source>
        <dbReference type="Proteomes" id="UP000450917"/>
    </source>
</evidence>
<accession>A0A7X3CTQ2</accession>
<reference evidence="1 2" key="1">
    <citation type="submission" date="2019-11" db="EMBL/GenBank/DDBJ databases">
        <title>Draft genome sequences of five Paenibacillus species of dairy origin.</title>
        <authorList>
            <person name="Olajide A.M."/>
            <person name="Chen S."/>
            <person name="Lapointe G."/>
        </authorList>
    </citation>
    <scope>NUCLEOTIDE SEQUENCE [LARGE SCALE GENOMIC DNA]</scope>
    <source>
        <strain evidence="1 2">2CS3</strain>
    </source>
</reference>
<sequence>MNKGRNSIAVWKAKLDEYYKSSSKEKLKSDLLKAGFTVKDTKNNPRKGKGTDH</sequence>
<evidence type="ECO:0000313" key="1">
    <source>
        <dbReference type="EMBL" id="MUG71337.1"/>
    </source>
</evidence>
<dbReference type="Proteomes" id="UP000450917">
    <property type="component" value="Unassembled WGS sequence"/>
</dbReference>
<protein>
    <submittedName>
        <fullName evidence="1">Uncharacterized protein</fullName>
    </submittedName>
</protein>
<organism evidence="1 2">
    <name type="scientific">Paenibacillus validus</name>
    <dbReference type="NCBI Taxonomy" id="44253"/>
    <lineage>
        <taxon>Bacteria</taxon>
        <taxon>Bacillati</taxon>
        <taxon>Bacillota</taxon>
        <taxon>Bacilli</taxon>
        <taxon>Bacillales</taxon>
        <taxon>Paenibacillaceae</taxon>
        <taxon>Paenibacillus</taxon>
    </lineage>
</organism>
<gene>
    <name evidence="1" type="ORF">GNP93_11670</name>
</gene>
<dbReference type="RefSeq" id="WP_155614707.1">
    <property type="nucleotide sequence ID" value="NZ_WNZX01000008.1"/>
</dbReference>